<protein>
    <submittedName>
        <fullName evidence="2">Uncharacterized protein</fullName>
    </submittedName>
</protein>
<sequence>WAFNRPKPKSTSPPHQHFFTLKSAPYGYIHPRIDAMRVDNVDMGDTNDSEHRAPPDAISSGEPFLDLDALAFDPSALESNAYEPTFENGLEGNEFEFNFDDLWSADPSASRRYQLAT</sequence>
<evidence type="ECO:0000313" key="3">
    <source>
        <dbReference type="Proteomes" id="UP000558688"/>
    </source>
</evidence>
<feature type="region of interest" description="Disordered" evidence="1">
    <location>
        <begin position="41"/>
        <end position="60"/>
    </location>
</feature>
<organism evidence="2 3">
    <name type="scientific">Fusarium oxysporum</name>
    <name type="common">Fusarium vascular wilt</name>
    <dbReference type="NCBI Taxonomy" id="5507"/>
    <lineage>
        <taxon>Eukaryota</taxon>
        <taxon>Fungi</taxon>
        <taxon>Dikarya</taxon>
        <taxon>Ascomycota</taxon>
        <taxon>Pezizomycotina</taxon>
        <taxon>Sordariomycetes</taxon>
        <taxon>Hypocreomycetidae</taxon>
        <taxon>Hypocreales</taxon>
        <taxon>Nectriaceae</taxon>
        <taxon>Fusarium</taxon>
        <taxon>Fusarium oxysporum species complex</taxon>
    </lineage>
</organism>
<dbReference type="AlphaFoldDB" id="A0A8H5DLA9"/>
<dbReference type="EMBL" id="JAAFOW010004899">
    <property type="protein sequence ID" value="KAF5227824.1"/>
    <property type="molecule type" value="Genomic_DNA"/>
</dbReference>
<feature type="non-terminal residue" evidence="2">
    <location>
        <position position="1"/>
    </location>
</feature>
<comment type="caution">
    <text evidence="2">The sequence shown here is derived from an EMBL/GenBank/DDBJ whole genome shotgun (WGS) entry which is preliminary data.</text>
</comment>
<proteinExistence type="predicted"/>
<dbReference type="Proteomes" id="UP000558688">
    <property type="component" value="Unassembled WGS sequence"/>
</dbReference>
<evidence type="ECO:0000313" key="2">
    <source>
        <dbReference type="EMBL" id="KAF5227824.1"/>
    </source>
</evidence>
<name>A0A8H5DLA9_FUSOX</name>
<gene>
    <name evidence="2" type="ORF">FOXYS1_16042</name>
</gene>
<accession>A0A8H5DLA9</accession>
<reference evidence="2" key="1">
    <citation type="submission" date="2020-02" db="EMBL/GenBank/DDBJ databases">
        <title>Identification and distribution of gene clusters putatively required for synthesis of sphingolipid metabolism inhibitors in phylogenetically diverse species of the filamentous fungus Fusarium.</title>
        <authorList>
            <person name="Kim H.-S."/>
            <person name="Busman M."/>
            <person name="Brown D.W."/>
            <person name="Divon H."/>
            <person name="Uhlig S."/>
            <person name="Proctor R.H."/>
        </authorList>
    </citation>
    <scope>NUCLEOTIDE SEQUENCE [LARGE SCALE GENOMIC DNA]</scope>
    <source>
        <strain evidence="2">NRRL 39464</strain>
    </source>
</reference>
<evidence type="ECO:0000256" key="1">
    <source>
        <dbReference type="SAM" id="MobiDB-lite"/>
    </source>
</evidence>